<dbReference type="InterPro" id="IPR003594">
    <property type="entry name" value="HATPase_dom"/>
</dbReference>
<dbReference type="Pfam" id="PF00909">
    <property type="entry name" value="Ammonium_transp"/>
    <property type="match status" value="1"/>
</dbReference>
<dbReference type="InterPro" id="IPR000700">
    <property type="entry name" value="PAS-assoc_C"/>
</dbReference>
<dbReference type="EMBL" id="PUIA01000016">
    <property type="protein sequence ID" value="PQO39191.1"/>
    <property type="molecule type" value="Genomic_DNA"/>
</dbReference>
<dbReference type="Gene3D" id="1.10.3430.10">
    <property type="entry name" value="Ammonium transporter AmtB like domains"/>
    <property type="match status" value="1"/>
</dbReference>
<name>A0A2S8G4J9_9BACT</name>
<evidence type="ECO:0000256" key="11">
    <source>
        <dbReference type="ARBA" id="ARBA00022840"/>
    </source>
</evidence>
<feature type="domain" description="Histidine kinase" evidence="20">
    <location>
        <begin position="875"/>
        <end position="1099"/>
    </location>
</feature>
<dbReference type="InterPro" id="IPR036097">
    <property type="entry name" value="HisK_dim/P_sf"/>
</dbReference>
<dbReference type="NCBIfam" id="TIGR00836">
    <property type="entry name" value="amt"/>
    <property type="match status" value="1"/>
</dbReference>
<dbReference type="CDD" id="cd00082">
    <property type="entry name" value="HisKA"/>
    <property type="match status" value="1"/>
</dbReference>
<dbReference type="InterPro" id="IPR001789">
    <property type="entry name" value="Sig_transdc_resp-reg_receiver"/>
</dbReference>
<evidence type="ECO:0000256" key="10">
    <source>
        <dbReference type="ARBA" id="ARBA00022777"/>
    </source>
</evidence>
<dbReference type="InterPro" id="IPR001905">
    <property type="entry name" value="Ammonium_transpt"/>
</dbReference>
<proteinExistence type="inferred from homology"/>
<keyword evidence="5" id="KW-0813">Transport</keyword>
<comment type="caution">
    <text evidence="24">The sequence shown here is derived from an EMBL/GenBank/DDBJ whole genome shotgun (WGS) entry which is preliminary data.</text>
</comment>
<feature type="domain" description="Response regulatory" evidence="21">
    <location>
        <begin position="1144"/>
        <end position="1263"/>
    </location>
</feature>
<dbReference type="SMART" id="SM00388">
    <property type="entry name" value="HisKA"/>
    <property type="match status" value="1"/>
</dbReference>
<gene>
    <name evidence="24" type="ORF">C5Y96_04855</name>
</gene>
<dbReference type="SUPFAM" id="SSF52172">
    <property type="entry name" value="CheY-like"/>
    <property type="match status" value="1"/>
</dbReference>
<dbReference type="FunFam" id="3.30.565.10:FF:000010">
    <property type="entry name" value="Sensor histidine kinase RcsC"/>
    <property type="match status" value="1"/>
</dbReference>
<dbReference type="InterPro" id="IPR035965">
    <property type="entry name" value="PAS-like_dom_sf"/>
</dbReference>
<dbReference type="SMART" id="SM00086">
    <property type="entry name" value="PAC"/>
    <property type="match status" value="3"/>
</dbReference>
<dbReference type="SMART" id="SM00091">
    <property type="entry name" value="PAS"/>
    <property type="match status" value="3"/>
</dbReference>
<feature type="transmembrane region" description="Helical" evidence="19">
    <location>
        <begin position="309"/>
        <end position="330"/>
    </location>
</feature>
<dbReference type="SUPFAM" id="SSF55874">
    <property type="entry name" value="ATPase domain of HSP90 chaperone/DNA topoisomerase II/histidine kinase"/>
    <property type="match status" value="1"/>
</dbReference>
<feature type="coiled-coil region" evidence="18">
    <location>
        <begin position="718"/>
        <end position="745"/>
    </location>
</feature>
<dbReference type="Pfam" id="PF08447">
    <property type="entry name" value="PAS_3"/>
    <property type="match status" value="2"/>
</dbReference>
<evidence type="ECO:0000256" key="4">
    <source>
        <dbReference type="ARBA" id="ARBA00012438"/>
    </source>
</evidence>
<dbReference type="InterPro" id="IPR001610">
    <property type="entry name" value="PAC"/>
</dbReference>
<comment type="similarity">
    <text evidence="3">Belongs to the ammonia transporter channel (TC 1.A.11.2) family.</text>
</comment>
<evidence type="ECO:0000256" key="8">
    <source>
        <dbReference type="ARBA" id="ARBA00022692"/>
    </source>
</evidence>
<keyword evidence="8 19" id="KW-0812">Transmembrane</keyword>
<feature type="domain" description="PAS" evidence="22">
    <location>
        <begin position="593"/>
        <end position="640"/>
    </location>
</feature>
<dbReference type="NCBIfam" id="TIGR00229">
    <property type="entry name" value="sensory_box"/>
    <property type="match status" value="3"/>
</dbReference>
<keyword evidence="6 17" id="KW-0597">Phosphoprotein</keyword>
<feature type="transmembrane region" description="Helical" evidence="19">
    <location>
        <begin position="350"/>
        <end position="371"/>
    </location>
</feature>
<evidence type="ECO:0000313" key="24">
    <source>
        <dbReference type="EMBL" id="PQO39191.1"/>
    </source>
</evidence>
<keyword evidence="9" id="KW-0547">Nucleotide-binding</keyword>
<evidence type="ECO:0000256" key="17">
    <source>
        <dbReference type="PROSITE-ProRule" id="PRU00169"/>
    </source>
</evidence>
<keyword evidence="18" id="KW-0175">Coiled coil</keyword>
<feature type="domain" description="PAS" evidence="22">
    <location>
        <begin position="484"/>
        <end position="525"/>
    </location>
</feature>
<dbReference type="SMART" id="SM00387">
    <property type="entry name" value="HATPase_c"/>
    <property type="match status" value="1"/>
</dbReference>
<evidence type="ECO:0000259" key="20">
    <source>
        <dbReference type="PROSITE" id="PS50109"/>
    </source>
</evidence>
<keyword evidence="15" id="KW-0924">Ammonia transport</keyword>
<evidence type="ECO:0000256" key="5">
    <source>
        <dbReference type="ARBA" id="ARBA00022448"/>
    </source>
</evidence>
<dbReference type="PROSITE" id="PS50110">
    <property type="entry name" value="RESPONSE_REGULATORY"/>
    <property type="match status" value="1"/>
</dbReference>
<evidence type="ECO:0000256" key="14">
    <source>
        <dbReference type="ARBA" id="ARBA00023136"/>
    </source>
</evidence>
<dbReference type="InterPro" id="IPR024041">
    <property type="entry name" value="NH4_transpt_AmtB-like_dom"/>
</dbReference>
<feature type="transmembrane region" description="Helical" evidence="19">
    <location>
        <begin position="285"/>
        <end position="302"/>
    </location>
</feature>
<dbReference type="EC" id="2.7.13.3" evidence="4"/>
<reference evidence="24 25" key="1">
    <citation type="submission" date="2018-02" db="EMBL/GenBank/DDBJ databases">
        <title>Comparative genomes isolates from brazilian mangrove.</title>
        <authorList>
            <person name="Araujo J.E."/>
            <person name="Taketani R.G."/>
            <person name="Silva M.C.P."/>
            <person name="Loureco M.V."/>
            <person name="Andreote F.D."/>
        </authorList>
    </citation>
    <scope>NUCLEOTIDE SEQUENCE [LARGE SCALE GENOMIC DNA]</scope>
    <source>
        <strain evidence="24 25">HEX-2 MGV</strain>
    </source>
</reference>
<accession>A0A2S8G4J9</accession>
<evidence type="ECO:0000256" key="9">
    <source>
        <dbReference type="ARBA" id="ARBA00022741"/>
    </source>
</evidence>
<dbReference type="FunFam" id="1.10.287.130:FF:000038">
    <property type="entry name" value="Sensory transduction histidine kinase"/>
    <property type="match status" value="1"/>
</dbReference>
<dbReference type="Pfam" id="PF02518">
    <property type="entry name" value="HATPase_c"/>
    <property type="match status" value="1"/>
</dbReference>
<dbReference type="Gene3D" id="3.30.565.10">
    <property type="entry name" value="Histidine kinase-like ATPase, C-terminal domain"/>
    <property type="match status" value="1"/>
</dbReference>
<comment type="subcellular location">
    <subcellularLocation>
        <location evidence="2">Membrane</location>
        <topology evidence="2">Multi-pass membrane protein</topology>
    </subcellularLocation>
</comment>
<organism evidence="24 25">
    <name type="scientific">Blastopirellula marina</name>
    <dbReference type="NCBI Taxonomy" id="124"/>
    <lineage>
        <taxon>Bacteria</taxon>
        <taxon>Pseudomonadati</taxon>
        <taxon>Planctomycetota</taxon>
        <taxon>Planctomycetia</taxon>
        <taxon>Pirellulales</taxon>
        <taxon>Pirellulaceae</taxon>
        <taxon>Blastopirellula</taxon>
    </lineage>
</organism>
<dbReference type="PANTHER" id="PTHR45339">
    <property type="entry name" value="HYBRID SIGNAL TRANSDUCTION HISTIDINE KINASE J"/>
    <property type="match status" value="1"/>
</dbReference>
<evidence type="ECO:0000256" key="13">
    <source>
        <dbReference type="ARBA" id="ARBA00023012"/>
    </source>
</evidence>
<feature type="domain" description="PAC" evidence="23">
    <location>
        <begin position="538"/>
        <end position="592"/>
    </location>
</feature>
<evidence type="ECO:0000256" key="18">
    <source>
        <dbReference type="SAM" id="Coils"/>
    </source>
</evidence>
<dbReference type="Proteomes" id="UP000240009">
    <property type="component" value="Unassembled WGS sequence"/>
</dbReference>
<dbReference type="Pfam" id="PF00512">
    <property type="entry name" value="HisKA"/>
    <property type="match status" value="1"/>
</dbReference>
<sequence>MEISSRTLHDVWLVGSAALFFLMQAGFCCLEAGSVRSKNSINVAAKNLADFAVSGMIFWAFGFGLIFGASYMGWFGTSDFFFDGDSQGGNVEAFFLFQLMFCGTATTIIGGAVSERMRFASYLLTAVVVSSLIYPIYAHWVWGEGGWLAELGFVDFAGSSVVHGVGGWISLAVCLIVGPRIGRFDTKDSTTCNGHNLPMAALGAMLLAFGWIGFNAGSTLQLDDRIPHVVTTTILAGIAGATTTLVVARLLHIRRELELLINGLLAGLVAITACCHVVNLFDALVIGFVAGLIMMATAQLLAKLRIDDVVGAIPVHAAAGVWGTLSVALFGNLATLDTGLGRWEQLGVQLLGVCVCFGWSFLVGFGVLWSINRFSPFRVDRQTETVGLNVAEHGDKSELHDLLYVMEQHSETGNFAIDLDLQSQTDVGQIAQAYNSVVASLKEKQRQVEIAIEELYHAKKELRESSRQIHSLKSALDMHTLYSITDRSGKITEVNEGFCRISGYSAQELIGQDHRILNSGYHPKSFWVEMWRTLFAGETWRGEVCNRAKDGHLYWVDSTNIPFLDSEGKIEKLISLRFDITDRKRAEENSIAASNELQGVLGAATRVSIIATDCEGIISTFNAGAEAMLGYTAAEMVGKQTPKIIHVASEVIARGKELSELLGETVEGFEVFVKQAMINGHEEREWTYVRKDGSLLSVSLTVTARYDEEGQIIGYLGIAQDISDRKQAEDENRRLTERLDLALGASNTGLWDWVVSTGEVIFSDMWYTMLGYEPGELPMCIDTWSTLCHPEDLPIAMEALERHFRGEDAVFCSELRLRCKDGAWLWVRDVGEVVAWHEDGSPKRMVGVHIDVQELHQAIEQANSANQAKSEFLANMSHEIRTPMTAILGYSELLLNDLSMGDLTDEHRNALETINRNGEHLLAIINDILDMSKIDAGKLAMEVLPTQPHAIVEEVISLLNVRAVGKGIALRVRYDSAFPETIQSDPTRLRQILLNIVGNAIKFTEIGEVAITLSYIPHRQLMQFRVTDTGLGMTPAQLEKIANFEPFSQADSSTTREFGGTGLGLRISNCLANLLGGQIVVDSEQGFGSTFTISIATGDVSSSPLVQLKLDSQNEQLATEEVESQKASVSAKVETPEQLLEGIRILLAEDGLDNQRLISFVLRKAGAEVSVVENGLLAYESALTAVAQAAAFDVILMDMQMPVLDGYTAVSRLRKSGYKGNIVALTAHAMVGDRQKCIEAGCDDFATKPINRQHLIQLVRELVDTSASQRTSYADEVNS</sequence>
<dbReference type="CDD" id="cd00130">
    <property type="entry name" value="PAS"/>
    <property type="match status" value="3"/>
</dbReference>
<feature type="transmembrane region" description="Helical" evidence="19">
    <location>
        <begin position="157"/>
        <end position="177"/>
    </location>
</feature>
<dbReference type="InterPro" id="IPR005467">
    <property type="entry name" value="His_kinase_dom"/>
</dbReference>
<keyword evidence="13" id="KW-0902">Two-component regulatory system</keyword>
<feature type="transmembrane region" description="Helical" evidence="19">
    <location>
        <begin position="119"/>
        <end position="137"/>
    </location>
</feature>
<keyword evidence="11" id="KW-0067">ATP-binding</keyword>
<evidence type="ECO:0000256" key="1">
    <source>
        <dbReference type="ARBA" id="ARBA00000085"/>
    </source>
</evidence>
<dbReference type="Gene3D" id="1.10.287.130">
    <property type="match status" value="1"/>
</dbReference>
<evidence type="ECO:0000259" key="22">
    <source>
        <dbReference type="PROSITE" id="PS50112"/>
    </source>
</evidence>
<feature type="modified residue" description="4-aspartylphosphate" evidence="17">
    <location>
        <position position="1198"/>
    </location>
</feature>
<evidence type="ECO:0000256" key="2">
    <source>
        <dbReference type="ARBA" id="ARBA00004141"/>
    </source>
</evidence>
<dbReference type="GO" id="GO:0005524">
    <property type="term" value="F:ATP binding"/>
    <property type="evidence" value="ECO:0007669"/>
    <property type="project" value="UniProtKB-KW"/>
</dbReference>
<dbReference type="PROSITE" id="PS01219">
    <property type="entry name" value="AMMONIUM_TRANSP"/>
    <property type="match status" value="1"/>
</dbReference>
<protein>
    <recommendedName>
        <fullName evidence="4">histidine kinase</fullName>
        <ecNumber evidence="4">2.7.13.3</ecNumber>
    </recommendedName>
</protein>
<dbReference type="CDD" id="cd16922">
    <property type="entry name" value="HATPase_EvgS-ArcB-TorS-like"/>
    <property type="match status" value="1"/>
</dbReference>
<dbReference type="InterPro" id="IPR029020">
    <property type="entry name" value="Ammonium/urea_transptr"/>
</dbReference>
<dbReference type="PROSITE" id="PS50113">
    <property type="entry name" value="PAC"/>
    <property type="match status" value="3"/>
</dbReference>
<dbReference type="Pfam" id="PF13426">
    <property type="entry name" value="PAS_9"/>
    <property type="match status" value="1"/>
</dbReference>
<dbReference type="AlphaFoldDB" id="A0A2S8G4J9"/>
<feature type="domain" description="PAC" evidence="23">
    <location>
        <begin position="682"/>
        <end position="734"/>
    </location>
</feature>
<dbReference type="InterPro" id="IPR003661">
    <property type="entry name" value="HisK_dim/P_dom"/>
</dbReference>
<evidence type="ECO:0000256" key="7">
    <source>
        <dbReference type="ARBA" id="ARBA00022679"/>
    </source>
</evidence>
<keyword evidence="12 19" id="KW-1133">Transmembrane helix</keyword>
<dbReference type="SUPFAM" id="SSF111352">
    <property type="entry name" value="Ammonium transporter"/>
    <property type="match status" value="1"/>
</dbReference>
<dbReference type="Gene3D" id="3.40.50.2300">
    <property type="match status" value="1"/>
</dbReference>
<feature type="transmembrane region" description="Helical" evidence="19">
    <location>
        <begin position="94"/>
        <end position="112"/>
    </location>
</feature>
<keyword evidence="16" id="KW-0131">Cell cycle</keyword>
<dbReference type="PROSITE" id="PS50112">
    <property type="entry name" value="PAS"/>
    <property type="match status" value="2"/>
</dbReference>
<dbReference type="SMART" id="SM00448">
    <property type="entry name" value="REC"/>
    <property type="match status" value="1"/>
</dbReference>
<dbReference type="Pfam" id="PF00072">
    <property type="entry name" value="Response_reg"/>
    <property type="match status" value="1"/>
</dbReference>
<dbReference type="GO" id="GO:0000155">
    <property type="term" value="F:phosphorelay sensor kinase activity"/>
    <property type="evidence" value="ECO:0007669"/>
    <property type="project" value="InterPro"/>
</dbReference>
<dbReference type="PRINTS" id="PR00344">
    <property type="entry name" value="BCTRLSENSOR"/>
</dbReference>
<evidence type="ECO:0000259" key="23">
    <source>
        <dbReference type="PROSITE" id="PS50113"/>
    </source>
</evidence>
<feature type="transmembrane region" description="Helical" evidence="19">
    <location>
        <begin position="226"/>
        <end position="247"/>
    </location>
</feature>
<evidence type="ECO:0000256" key="12">
    <source>
        <dbReference type="ARBA" id="ARBA00022989"/>
    </source>
</evidence>
<keyword evidence="10" id="KW-0418">Kinase</keyword>
<dbReference type="InterPro" id="IPR000014">
    <property type="entry name" value="PAS"/>
</dbReference>
<evidence type="ECO:0000313" key="25">
    <source>
        <dbReference type="Proteomes" id="UP000240009"/>
    </source>
</evidence>
<evidence type="ECO:0000259" key="21">
    <source>
        <dbReference type="PROSITE" id="PS50110"/>
    </source>
</evidence>
<dbReference type="InterPro" id="IPR036890">
    <property type="entry name" value="HATPase_C_sf"/>
</dbReference>
<dbReference type="PROSITE" id="PS50109">
    <property type="entry name" value="HIS_KIN"/>
    <property type="match status" value="1"/>
</dbReference>
<evidence type="ECO:0000256" key="6">
    <source>
        <dbReference type="ARBA" id="ARBA00022553"/>
    </source>
</evidence>
<evidence type="ECO:0000256" key="3">
    <source>
        <dbReference type="ARBA" id="ARBA00005887"/>
    </source>
</evidence>
<keyword evidence="7" id="KW-0808">Transferase</keyword>
<dbReference type="FunFam" id="1.10.3430.10:FF:000008">
    <property type="entry name" value="Ammonium transporter"/>
    <property type="match status" value="1"/>
</dbReference>
<dbReference type="CDD" id="cd17546">
    <property type="entry name" value="REC_hyHK_CKI1_RcsC-like"/>
    <property type="match status" value="1"/>
</dbReference>
<keyword evidence="14 19" id="KW-0472">Membrane</keyword>
<dbReference type="InterPro" id="IPR004358">
    <property type="entry name" value="Sig_transdc_His_kin-like_C"/>
</dbReference>
<dbReference type="Gene3D" id="3.30.450.20">
    <property type="entry name" value="PAS domain"/>
    <property type="match status" value="3"/>
</dbReference>
<evidence type="ECO:0000256" key="15">
    <source>
        <dbReference type="ARBA" id="ARBA00023177"/>
    </source>
</evidence>
<evidence type="ECO:0000256" key="19">
    <source>
        <dbReference type="SAM" id="Phobius"/>
    </source>
</evidence>
<dbReference type="SUPFAM" id="SSF55785">
    <property type="entry name" value="PYP-like sensor domain (PAS domain)"/>
    <property type="match status" value="3"/>
</dbReference>
<dbReference type="PANTHER" id="PTHR45339:SF1">
    <property type="entry name" value="HYBRID SIGNAL TRANSDUCTION HISTIDINE KINASE J"/>
    <property type="match status" value="1"/>
</dbReference>
<dbReference type="GO" id="GO:0008519">
    <property type="term" value="F:ammonium channel activity"/>
    <property type="evidence" value="ECO:0007669"/>
    <property type="project" value="InterPro"/>
</dbReference>
<dbReference type="GO" id="GO:0016020">
    <property type="term" value="C:membrane"/>
    <property type="evidence" value="ECO:0007669"/>
    <property type="project" value="UniProtKB-SubCell"/>
</dbReference>
<feature type="transmembrane region" description="Helical" evidence="19">
    <location>
        <begin position="12"/>
        <end position="30"/>
    </location>
</feature>
<dbReference type="InterPro" id="IPR011006">
    <property type="entry name" value="CheY-like_superfamily"/>
</dbReference>
<dbReference type="InterPro" id="IPR013655">
    <property type="entry name" value="PAS_fold_3"/>
</dbReference>
<feature type="domain" description="PAC" evidence="23">
    <location>
        <begin position="811"/>
        <end position="864"/>
    </location>
</feature>
<dbReference type="SUPFAM" id="SSF47384">
    <property type="entry name" value="Homodimeric domain of signal transducing histidine kinase"/>
    <property type="match status" value="1"/>
</dbReference>
<feature type="transmembrane region" description="Helical" evidence="19">
    <location>
        <begin position="197"/>
        <end position="214"/>
    </location>
</feature>
<dbReference type="InterPro" id="IPR018047">
    <property type="entry name" value="Ammonium_transpt_CS"/>
</dbReference>
<evidence type="ECO:0000256" key="16">
    <source>
        <dbReference type="ARBA" id="ARBA00023306"/>
    </source>
</evidence>
<comment type="catalytic activity">
    <reaction evidence="1">
        <text>ATP + protein L-histidine = ADP + protein N-phospho-L-histidine.</text>
        <dbReference type="EC" id="2.7.13.3"/>
    </reaction>
</comment>
<feature type="transmembrane region" description="Helical" evidence="19">
    <location>
        <begin position="51"/>
        <end position="74"/>
    </location>
</feature>